<evidence type="ECO:0008006" key="3">
    <source>
        <dbReference type="Google" id="ProtNLM"/>
    </source>
</evidence>
<name>A0ABV0Z4M3_9TELE</name>
<dbReference type="EMBL" id="JAHRIP010049531">
    <property type="protein sequence ID" value="MEQ2300438.1"/>
    <property type="molecule type" value="Genomic_DNA"/>
</dbReference>
<protein>
    <recommendedName>
        <fullName evidence="3">C2H2-type domain-containing protein</fullName>
    </recommendedName>
</protein>
<accession>A0ABV0Z4M3</accession>
<dbReference type="Proteomes" id="UP001469553">
    <property type="component" value="Unassembled WGS sequence"/>
</dbReference>
<evidence type="ECO:0000313" key="1">
    <source>
        <dbReference type="EMBL" id="MEQ2300438.1"/>
    </source>
</evidence>
<sequence>MEAQDHDYSYNLVDAEMEENKLHITVQRGRSLPPVKRCSCCPSPQYHCPFCGPGFFKPTKLSKIKIHMTGHFNKAVCYGDYTIHR</sequence>
<proteinExistence type="predicted"/>
<organism evidence="1 2">
    <name type="scientific">Ameca splendens</name>
    <dbReference type="NCBI Taxonomy" id="208324"/>
    <lineage>
        <taxon>Eukaryota</taxon>
        <taxon>Metazoa</taxon>
        <taxon>Chordata</taxon>
        <taxon>Craniata</taxon>
        <taxon>Vertebrata</taxon>
        <taxon>Euteleostomi</taxon>
        <taxon>Actinopterygii</taxon>
        <taxon>Neopterygii</taxon>
        <taxon>Teleostei</taxon>
        <taxon>Neoteleostei</taxon>
        <taxon>Acanthomorphata</taxon>
        <taxon>Ovalentaria</taxon>
        <taxon>Atherinomorphae</taxon>
        <taxon>Cyprinodontiformes</taxon>
        <taxon>Goodeidae</taxon>
        <taxon>Ameca</taxon>
    </lineage>
</organism>
<gene>
    <name evidence="1" type="ORF">AMECASPLE_025436</name>
</gene>
<keyword evidence="2" id="KW-1185">Reference proteome</keyword>
<comment type="caution">
    <text evidence="1">The sequence shown here is derived from an EMBL/GenBank/DDBJ whole genome shotgun (WGS) entry which is preliminary data.</text>
</comment>
<evidence type="ECO:0000313" key="2">
    <source>
        <dbReference type="Proteomes" id="UP001469553"/>
    </source>
</evidence>
<reference evidence="1 2" key="1">
    <citation type="submission" date="2021-06" db="EMBL/GenBank/DDBJ databases">
        <authorList>
            <person name="Palmer J.M."/>
        </authorList>
    </citation>
    <scope>NUCLEOTIDE SEQUENCE [LARGE SCALE GENOMIC DNA]</scope>
    <source>
        <strain evidence="1 2">AS_MEX2019</strain>
        <tissue evidence="1">Muscle</tissue>
    </source>
</reference>